<dbReference type="Proteomes" id="UP000317944">
    <property type="component" value="Unassembled WGS sequence"/>
</dbReference>
<protein>
    <recommendedName>
        <fullName evidence="1">Tubby C-terminal domain-containing protein</fullName>
    </recommendedName>
</protein>
<dbReference type="EMBL" id="SADV01000003">
    <property type="protein sequence ID" value="TQR37072.1"/>
    <property type="molecule type" value="Genomic_DNA"/>
</dbReference>
<sequence length="87" mass="9980">MDKVSITQKRVQLIEKVQTFLINGDVYQFEKVYTNSGTLTLNGEKIAVIKNLDNTNTNLTNRIHIEAINDEIASLTAIMYQTFVRKF</sequence>
<proteinExistence type="predicted"/>
<dbReference type="Pfam" id="PF23728">
    <property type="entry name" value="Tubby_C_like"/>
    <property type="match status" value="1"/>
</dbReference>
<reference evidence="2 3" key="1">
    <citation type="submission" date="2018-03" db="EMBL/GenBank/DDBJ databases">
        <title>Aerobic endospore-forming bacteria genome sequencing and assembly.</title>
        <authorList>
            <person name="Cavalcante D.A."/>
            <person name="Driks A."/>
            <person name="Putonti C."/>
            <person name="De-Souza M.T."/>
        </authorList>
    </citation>
    <scope>NUCLEOTIDE SEQUENCE [LARGE SCALE GENOMIC DNA]</scope>
    <source>
        <strain evidence="2 3">SDF0037</strain>
    </source>
</reference>
<evidence type="ECO:0000313" key="3">
    <source>
        <dbReference type="Proteomes" id="UP000317944"/>
    </source>
</evidence>
<evidence type="ECO:0000259" key="1">
    <source>
        <dbReference type="Pfam" id="PF23728"/>
    </source>
</evidence>
<gene>
    <name evidence="2" type="ORF">C7Y47_05080</name>
</gene>
<dbReference type="AlphaFoldDB" id="A0A544UTA5"/>
<dbReference type="OrthoDB" id="2739369at2"/>
<organism evidence="2 3">
    <name type="scientific">Lysinibacillus sphaericus</name>
    <name type="common">Bacillus sphaericus</name>
    <dbReference type="NCBI Taxonomy" id="1421"/>
    <lineage>
        <taxon>Bacteria</taxon>
        <taxon>Bacillati</taxon>
        <taxon>Bacillota</taxon>
        <taxon>Bacilli</taxon>
        <taxon>Bacillales</taxon>
        <taxon>Bacillaceae</taxon>
        <taxon>Lysinibacillus</taxon>
    </lineage>
</organism>
<comment type="caution">
    <text evidence="2">The sequence shown here is derived from an EMBL/GenBank/DDBJ whole genome shotgun (WGS) entry which is preliminary data.</text>
</comment>
<name>A0A544UTA5_LYSSH</name>
<accession>A0A544UTA5</accession>
<dbReference type="InterPro" id="IPR056944">
    <property type="entry name" value="Tubby_C-like"/>
</dbReference>
<feature type="domain" description="Tubby C-terminal" evidence="1">
    <location>
        <begin position="3"/>
        <end position="82"/>
    </location>
</feature>
<evidence type="ECO:0000313" key="2">
    <source>
        <dbReference type="EMBL" id="TQR37072.1"/>
    </source>
</evidence>